<keyword evidence="8 10" id="KW-1133">Transmembrane helix</keyword>
<protein>
    <submittedName>
        <fullName evidence="12">Energy transducer TonB</fullName>
    </submittedName>
</protein>
<comment type="similarity">
    <text evidence="2">Belongs to the TonB family.</text>
</comment>
<dbReference type="InterPro" id="IPR006260">
    <property type="entry name" value="TonB/TolA_C"/>
</dbReference>
<dbReference type="GO" id="GO:0030288">
    <property type="term" value="C:outer membrane-bounded periplasmic space"/>
    <property type="evidence" value="ECO:0007669"/>
    <property type="project" value="InterPro"/>
</dbReference>
<evidence type="ECO:0000256" key="4">
    <source>
        <dbReference type="ARBA" id="ARBA00022475"/>
    </source>
</evidence>
<comment type="caution">
    <text evidence="12">The sequence shown here is derived from an EMBL/GenBank/DDBJ whole genome shotgun (WGS) entry which is preliminary data.</text>
</comment>
<dbReference type="InterPro" id="IPR003538">
    <property type="entry name" value="TonB"/>
</dbReference>
<evidence type="ECO:0000256" key="7">
    <source>
        <dbReference type="ARBA" id="ARBA00022927"/>
    </source>
</evidence>
<evidence type="ECO:0000256" key="9">
    <source>
        <dbReference type="ARBA" id="ARBA00023136"/>
    </source>
</evidence>
<evidence type="ECO:0000313" key="12">
    <source>
        <dbReference type="EMBL" id="RSK42917.1"/>
    </source>
</evidence>
<dbReference type="SUPFAM" id="SSF74653">
    <property type="entry name" value="TolA/TonB C-terminal domain"/>
    <property type="match status" value="1"/>
</dbReference>
<dbReference type="InterPro" id="IPR037682">
    <property type="entry name" value="TonB_C"/>
</dbReference>
<proteinExistence type="inferred from homology"/>
<dbReference type="AlphaFoldDB" id="A0A3R9MKY9"/>
<dbReference type="InterPro" id="IPR051045">
    <property type="entry name" value="TonB-dependent_transducer"/>
</dbReference>
<evidence type="ECO:0000256" key="6">
    <source>
        <dbReference type="ARBA" id="ARBA00022692"/>
    </source>
</evidence>
<dbReference type="PANTHER" id="PTHR33446">
    <property type="entry name" value="PROTEIN TONB-RELATED"/>
    <property type="match status" value="1"/>
</dbReference>
<feature type="transmembrane region" description="Helical" evidence="10">
    <location>
        <begin position="40"/>
        <end position="62"/>
    </location>
</feature>
<keyword evidence="4" id="KW-1003">Cell membrane</keyword>
<dbReference type="PANTHER" id="PTHR33446:SF2">
    <property type="entry name" value="PROTEIN TONB"/>
    <property type="match status" value="1"/>
</dbReference>
<keyword evidence="3" id="KW-0813">Transport</keyword>
<dbReference type="PRINTS" id="PR01374">
    <property type="entry name" value="TONBPROTEIN"/>
</dbReference>
<dbReference type="NCBIfam" id="TIGR01352">
    <property type="entry name" value="tonB_Cterm"/>
    <property type="match status" value="1"/>
</dbReference>
<dbReference type="GO" id="GO:0015031">
    <property type="term" value="P:protein transport"/>
    <property type="evidence" value="ECO:0007669"/>
    <property type="project" value="UniProtKB-KW"/>
</dbReference>
<evidence type="ECO:0000256" key="2">
    <source>
        <dbReference type="ARBA" id="ARBA00006555"/>
    </source>
</evidence>
<evidence type="ECO:0000256" key="1">
    <source>
        <dbReference type="ARBA" id="ARBA00004383"/>
    </source>
</evidence>
<dbReference type="PROSITE" id="PS52015">
    <property type="entry name" value="TONB_CTD"/>
    <property type="match status" value="1"/>
</dbReference>
<evidence type="ECO:0000313" key="13">
    <source>
        <dbReference type="Proteomes" id="UP000270291"/>
    </source>
</evidence>
<evidence type="ECO:0000259" key="11">
    <source>
        <dbReference type="PROSITE" id="PS52015"/>
    </source>
</evidence>
<dbReference type="GO" id="GO:0015891">
    <property type="term" value="P:siderophore transport"/>
    <property type="evidence" value="ECO:0007669"/>
    <property type="project" value="InterPro"/>
</dbReference>
<keyword evidence="6 10" id="KW-0812">Transmembrane</keyword>
<sequence length="276" mass="29406">MTTAAHTSLPSLDDMVFEGRNKAYGAYVLRKVYGQHVAKAVTISIALALVLIAVPVLVQRIWPVADVPPIVEPKGPVVTLLRDPTTITPPTAAVEPPATVTVVVRPVTVIPTRVAPDEQVKDVPKPDDLAPVIADGPVVVGDIARVGNGGTTIVSGPVGNDTATKPAAPAVTQPFVHVEQMPEFMGGNAALIKYLQKQLHYPAQALRAGVEGKVFMSFTVNTDGTINDVTVLKGLGYGTDEEAGRVIRQMPAWKPGYQNNHAVPVRYTLPITFKYE</sequence>
<dbReference type="Pfam" id="PF03544">
    <property type="entry name" value="TonB_C"/>
    <property type="match status" value="1"/>
</dbReference>
<gene>
    <name evidence="12" type="ORF">EI293_14060</name>
</gene>
<dbReference type="RefSeq" id="WP_125438894.1">
    <property type="nucleotide sequence ID" value="NZ_RWIU01000004.1"/>
</dbReference>
<keyword evidence="7" id="KW-0653">Protein transport</keyword>
<comment type="subcellular location">
    <subcellularLocation>
        <location evidence="1">Cell inner membrane</location>
        <topology evidence="1">Single-pass membrane protein</topology>
        <orientation evidence="1">Periplasmic side</orientation>
    </subcellularLocation>
</comment>
<evidence type="ECO:0000256" key="5">
    <source>
        <dbReference type="ARBA" id="ARBA00022519"/>
    </source>
</evidence>
<dbReference type="GO" id="GO:0098797">
    <property type="term" value="C:plasma membrane protein complex"/>
    <property type="evidence" value="ECO:0007669"/>
    <property type="project" value="TreeGrafter"/>
</dbReference>
<dbReference type="OrthoDB" id="1039448at2"/>
<dbReference type="EMBL" id="RWIU01000004">
    <property type="protein sequence ID" value="RSK42917.1"/>
    <property type="molecule type" value="Genomic_DNA"/>
</dbReference>
<dbReference type="Gene3D" id="3.30.1150.10">
    <property type="match status" value="1"/>
</dbReference>
<keyword evidence="5" id="KW-0997">Cell inner membrane</keyword>
<evidence type="ECO:0000256" key="8">
    <source>
        <dbReference type="ARBA" id="ARBA00022989"/>
    </source>
</evidence>
<accession>A0A3R9MKY9</accession>
<organism evidence="12 13">
    <name type="scientific">Hymenobacter perfusus</name>
    <dbReference type="NCBI Taxonomy" id="1236770"/>
    <lineage>
        <taxon>Bacteria</taxon>
        <taxon>Pseudomonadati</taxon>
        <taxon>Bacteroidota</taxon>
        <taxon>Cytophagia</taxon>
        <taxon>Cytophagales</taxon>
        <taxon>Hymenobacteraceae</taxon>
        <taxon>Hymenobacter</taxon>
    </lineage>
</organism>
<feature type="domain" description="TonB C-terminal" evidence="11">
    <location>
        <begin position="186"/>
        <end position="276"/>
    </location>
</feature>
<keyword evidence="13" id="KW-1185">Reference proteome</keyword>
<dbReference type="Proteomes" id="UP000270291">
    <property type="component" value="Unassembled WGS sequence"/>
</dbReference>
<name>A0A3R9MKY9_9BACT</name>
<evidence type="ECO:0000256" key="10">
    <source>
        <dbReference type="SAM" id="Phobius"/>
    </source>
</evidence>
<dbReference type="GO" id="GO:0055085">
    <property type="term" value="P:transmembrane transport"/>
    <property type="evidence" value="ECO:0007669"/>
    <property type="project" value="InterPro"/>
</dbReference>
<evidence type="ECO:0000256" key="3">
    <source>
        <dbReference type="ARBA" id="ARBA00022448"/>
    </source>
</evidence>
<reference evidence="12 13" key="1">
    <citation type="submission" date="2018-12" db="EMBL/GenBank/DDBJ databases">
        <authorList>
            <person name="Feng G."/>
            <person name="Zhu H."/>
        </authorList>
    </citation>
    <scope>NUCLEOTIDE SEQUENCE [LARGE SCALE GENOMIC DNA]</scope>
    <source>
        <strain evidence="12 13">LMG 26000</strain>
    </source>
</reference>
<keyword evidence="9 10" id="KW-0472">Membrane</keyword>
<dbReference type="GO" id="GO:0031992">
    <property type="term" value="F:energy transducer activity"/>
    <property type="evidence" value="ECO:0007669"/>
    <property type="project" value="InterPro"/>
</dbReference>